<keyword evidence="2" id="KW-1185">Reference proteome</keyword>
<reference evidence="1 2" key="1">
    <citation type="submission" date="2015-01" db="EMBL/GenBank/DDBJ databases">
        <title>Evolution of Trichinella species and genotypes.</title>
        <authorList>
            <person name="Korhonen P.K."/>
            <person name="Edoardo P."/>
            <person name="Giuseppe L.R."/>
            <person name="Gasser R.B."/>
        </authorList>
    </citation>
    <scope>NUCLEOTIDE SEQUENCE [LARGE SCALE GENOMIC DNA]</scope>
    <source>
        <strain evidence="1">ISS3</strain>
    </source>
</reference>
<accession>A0A0V1BCZ5</accession>
<proteinExistence type="predicted"/>
<name>A0A0V1BCZ5_TRISP</name>
<dbReference type="AlphaFoldDB" id="A0A0V1BCZ5"/>
<dbReference type="EMBL" id="JYDH01000060">
    <property type="protein sequence ID" value="KRY34896.1"/>
    <property type="molecule type" value="Genomic_DNA"/>
</dbReference>
<evidence type="ECO:0000313" key="1">
    <source>
        <dbReference type="EMBL" id="KRY34896.1"/>
    </source>
</evidence>
<dbReference type="InParanoid" id="A0A0V1BCZ5"/>
<comment type="caution">
    <text evidence="1">The sequence shown here is derived from an EMBL/GenBank/DDBJ whole genome shotgun (WGS) entry which is preliminary data.</text>
</comment>
<sequence>MYTILILKMLPNEIRNCFDTHHADLRFQIRKQLVLNWSSTRTRQCVEHTRDAAAVGLIRAFQSRERKLAYCHIWADACFAADKQAQSAGSVGRTNPLHIWAAAVLKWIGNDHVGNSSCRGYRRGKWRNSNEPLLLYKRPPTVALANLACDSLQIAQAYNYQEQLIQNWNRSVVTVSVDNVVWVTVSAPQGRVAQWRRMSRPSALFSEAAASKLTLIIYFALQQHHEHNWTLFTSYSAFISFKINFPLRTNVI</sequence>
<evidence type="ECO:0000313" key="2">
    <source>
        <dbReference type="Proteomes" id="UP000054776"/>
    </source>
</evidence>
<dbReference type="OrthoDB" id="5917948at2759"/>
<protein>
    <submittedName>
        <fullName evidence="1">Uncharacterized protein</fullName>
    </submittedName>
</protein>
<dbReference type="Proteomes" id="UP000054776">
    <property type="component" value="Unassembled WGS sequence"/>
</dbReference>
<organism evidence="1 2">
    <name type="scientific">Trichinella spiralis</name>
    <name type="common">Trichina worm</name>
    <dbReference type="NCBI Taxonomy" id="6334"/>
    <lineage>
        <taxon>Eukaryota</taxon>
        <taxon>Metazoa</taxon>
        <taxon>Ecdysozoa</taxon>
        <taxon>Nematoda</taxon>
        <taxon>Enoplea</taxon>
        <taxon>Dorylaimia</taxon>
        <taxon>Trichinellida</taxon>
        <taxon>Trichinellidae</taxon>
        <taxon>Trichinella</taxon>
    </lineage>
</organism>
<gene>
    <name evidence="1" type="ORF">T01_4115</name>
</gene>